<dbReference type="AlphaFoldDB" id="A0A2T6ZRL8"/>
<evidence type="ECO:0000313" key="3">
    <source>
        <dbReference type="Proteomes" id="UP000244722"/>
    </source>
</evidence>
<evidence type="ECO:0000313" key="2">
    <source>
        <dbReference type="EMBL" id="PUU78132.1"/>
    </source>
</evidence>
<dbReference type="OrthoDB" id="194358at2759"/>
<accession>A0A2T6ZRL8</accession>
<evidence type="ECO:0008006" key="4">
    <source>
        <dbReference type="Google" id="ProtNLM"/>
    </source>
</evidence>
<protein>
    <recommendedName>
        <fullName evidence="4">Ankyrin repeat-containing domain protein</fullName>
    </recommendedName>
</protein>
<sequence>MGETEFYCTATRGVSVLVRLLLIGGEARMSSFGWHGETSLFTTIRYRDANVVKHLVERGADINGSIGTANAVKALLKRGTEPDVPDAAGLTALHRIVSDSGPLENPLALLGIKLNINVRNYDGQTLLLLAVGNYRRHRSGTEPTPLPDAMADVAGCTGRTSITSGMPSACLLENC</sequence>
<keyword evidence="1" id="KW-0040">ANK repeat</keyword>
<organism evidence="2 3">
    <name type="scientific">Tuber borchii</name>
    <name type="common">White truffle</name>
    <dbReference type="NCBI Taxonomy" id="42251"/>
    <lineage>
        <taxon>Eukaryota</taxon>
        <taxon>Fungi</taxon>
        <taxon>Dikarya</taxon>
        <taxon>Ascomycota</taxon>
        <taxon>Pezizomycotina</taxon>
        <taxon>Pezizomycetes</taxon>
        <taxon>Pezizales</taxon>
        <taxon>Tuberaceae</taxon>
        <taxon>Tuber</taxon>
    </lineage>
</organism>
<dbReference type="PROSITE" id="PS50088">
    <property type="entry name" value="ANK_REPEAT"/>
    <property type="match status" value="1"/>
</dbReference>
<feature type="repeat" description="ANK" evidence="1">
    <location>
        <begin position="35"/>
        <end position="63"/>
    </location>
</feature>
<name>A0A2T6ZRL8_TUBBO</name>
<evidence type="ECO:0000256" key="1">
    <source>
        <dbReference type="PROSITE-ProRule" id="PRU00023"/>
    </source>
</evidence>
<reference evidence="2 3" key="1">
    <citation type="submission" date="2017-04" db="EMBL/GenBank/DDBJ databases">
        <title>Draft genome sequence of Tuber borchii Vittad., a whitish edible truffle.</title>
        <authorList>
            <consortium name="DOE Joint Genome Institute"/>
            <person name="Murat C."/>
            <person name="Kuo A."/>
            <person name="Barry K.W."/>
            <person name="Clum A."/>
            <person name="Dockter R.B."/>
            <person name="Fauchery L."/>
            <person name="Iotti M."/>
            <person name="Kohler A."/>
            <person name="Labutti K."/>
            <person name="Lindquist E.A."/>
            <person name="Lipzen A."/>
            <person name="Ohm R.A."/>
            <person name="Wang M."/>
            <person name="Grigoriev I.V."/>
            <person name="Zambonelli A."/>
            <person name="Martin F.M."/>
        </authorList>
    </citation>
    <scope>NUCLEOTIDE SEQUENCE [LARGE SCALE GENOMIC DNA]</scope>
    <source>
        <strain evidence="2 3">Tbo3840</strain>
    </source>
</reference>
<dbReference type="SUPFAM" id="SSF48403">
    <property type="entry name" value="Ankyrin repeat"/>
    <property type="match status" value="1"/>
</dbReference>
<gene>
    <name evidence="2" type="ORF">B9Z19DRAFT_1193580</name>
</gene>
<keyword evidence="3" id="KW-1185">Reference proteome</keyword>
<dbReference type="Proteomes" id="UP000244722">
    <property type="component" value="Unassembled WGS sequence"/>
</dbReference>
<dbReference type="InterPro" id="IPR002110">
    <property type="entry name" value="Ankyrin_rpt"/>
</dbReference>
<dbReference type="InterPro" id="IPR036770">
    <property type="entry name" value="Ankyrin_rpt-contain_sf"/>
</dbReference>
<dbReference type="PROSITE" id="PS50297">
    <property type="entry name" value="ANK_REP_REGION"/>
    <property type="match status" value="1"/>
</dbReference>
<dbReference type="EMBL" id="NESQ01000129">
    <property type="protein sequence ID" value="PUU78132.1"/>
    <property type="molecule type" value="Genomic_DNA"/>
</dbReference>
<proteinExistence type="predicted"/>
<comment type="caution">
    <text evidence="2">The sequence shown here is derived from an EMBL/GenBank/DDBJ whole genome shotgun (WGS) entry which is preliminary data.</text>
</comment>
<dbReference type="STRING" id="42251.A0A2T6ZRL8"/>
<dbReference type="Gene3D" id="1.25.40.20">
    <property type="entry name" value="Ankyrin repeat-containing domain"/>
    <property type="match status" value="1"/>
</dbReference>